<keyword evidence="4" id="KW-1185">Reference proteome</keyword>
<evidence type="ECO:0000256" key="1">
    <source>
        <dbReference type="SAM" id="Phobius"/>
    </source>
</evidence>
<evidence type="ECO:0000313" key="3">
    <source>
        <dbReference type="EMBL" id="GEP98353.1"/>
    </source>
</evidence>
<keyword evidence="1" id="KW-1133">Transmembrane helix</keyword>
<evidence type="ECO:0000259" key="2">
    <source>
        <dbReference type="Pfam" id="PF01757"/>
    </source>
</evidence>
<accession>A0A512RRM7</accession>
<dbReference type="Pfam" id="PF01757">
    <property type="entry name" value="Acyl_transf_3"/>
    <property type="match status" value="1"/>
</dbReference>
<sequence length="142" mass="17006">MFISHFKDAFDRFAEKYKILITILPFVFLVGTYFCPPEMYDRFSFTHKVLFCLFFLYWLNRWQNYIPKWIDTLATLSFGVFFLHYFFVLFVRGLGYKFLHQEIPGNVFTWTASYVLVMVLTMLAVLLAKKVLGKWSRYIIGA</sequence>
<feature type="transmembrane region" description="Helical" evidence="1">
    <location>
        <begin position="72"/>
        <end position="95"/>
    </location>
</feature>
<name>A0A512RRM7_9BACT</name>
<feature type="domain" description="Acyltransferase 3" evidence="2">
    <location>
        <begin position="19"/>
        <end position="127"/>
    </location>
</feature>
<protein>
    <recommendedName>
        <fullName evidence="2">Acyltransferase 3 domain-containing protein</fullName>
    </recommendedName>
</protein>
<dbReference type="EMBL" id="BKAU01000006">
    <property type="protein sequence ID" value="GEP98353.1"/>
    <property type="molecule type" value="Genomic_DNA"/>
</dbReference>
<organism evidence="3 4">
    <name type="scientific">Chitinophaga cymbidii</name>
    <dbReference type="NCBI Taxonomy" id="1096750"/>
    <lineage>
        <taxon>Bacteria</taxon>
        <taxon>Pseudomonadati</taxon>
        <taxon>Bacteroidota</taxon>
        <taxon>Chitinophagia</taxon>
        <taxon>Chitinophagales</taxon>
        <taxon>Chitinophagaceae</taxon>
        <taxon>Chitinophaga</taxon>
    </lineage>
</organism>
<feature type="transmembrane region" description="Helical" evidence="1">
    <location>
        <begin position="17"/>
        <end position="34"/>
    </location>
</feature>
<reference evidence="3 4" key="1">
    <citation type="submission" date="2019-07" db="EMBL/GenBank/DDBJ databases">
        <title>Whole genome shotgun sequence of Chitinophaga cymbidii NBRC 109752.</title>
        <authorList>
            <person name="Hosoyama A."/>
            <person name="Uohara A."/>
            <person name="Ohji S."/>
            <person name="Ichikawa N."/>
        </authorList>
    </citation>
    <scope>NUCLEOTIDE SEQUENCE [LARGE SCALE GENOMIC DNA]</scope>
    <source>
        <strain evidence="3 4">NBRC 109752</strain>
    </source>
</reference>
<dbReference type="GO" id="GO:0016747">
    <property type="term" value="F:acyltransferase activity, transferring groups other than amino-acyl groups"/>
    <property type="evidence" value="ECO:0007669"/>
    <property type="project" value="InterPro"/>
</dbReference>
<dbReference type="InterPro" id="IPR002656">
    <property type="entry name" value="Acyl_transf_3_dom"/>
</dbReference>
<feature type="transmembrane region" description="Helical" evidence="1">
    <location>
        <begin position="107"/>
        <end position="128"/>
    </location>
</feature>
<gene>
    <name evidence="3" type="ORF">CCY01nite_46130</name>
</gene>
<proteinExistence type="predicted"/>
<dbReference type="AlphaFoldDB" id="A0A512RRM7"/>
<keyword evidence="1" id="KW-0812">Transmembrane</keyword>
<feature type="transmembrane region" description="Helical" evidence="1">
    <location>
        <begin position="40"/>
        <end position="60"/>
    </location>
</feature>
<evidence type="ECO:0000313" key="4">
    <source>
        <dbReference type="Proteomes" id="UP000321436"/>
    </source>
</evidence>
<keyword evidence="1" id="KW-0472">Membrane</keyword>
<comment type="caution">
    <text evidence="3">The sequence shown here is derived from an EMBL/GenBank/DDBJ whole genome shotgun (WGS) entry which is preliminary data.</text>
</comment>
<dbReference type="Proteomes" id="UP000321436">
    <property type="component" value="Unassembled WGS sequence"/>
</dbReference>